<evidence type="ECO:0000256" key="10">
    <source>
        <dbReference type="ARBA" id="ARBA00035686"/>
    </source>
</evidence>
<accession>A0A239PCV3</accession>
<dbReference type="PANTHER" id="PTHR32196">
    <property type="entry name" value="ABC TRANSPORTER PERMEASE PROTEIN YPHD-RELATED-RELATED"/>
    <property type="match status" value="1"/>
</dbReference>
<feature type="transmembrane region" description="Helical" evidence="12">
    <location>
        <begin position="350"/>
        <end position="370"/>
    </location>
</feature>
<dbReference type="CDD" id="cd06579">
    <property type="entry name" value="TM_PBP1_transp_AraH_like"/>
    <property type="match status" value="1"/>
</dbReference>
<keyword evidence="2" id="KW-0813">Transport</keyword>
<feature type="transmembrane region" description="Helical" evidence="12">
    <location>
        <begin position="93"/>
        <end position="109"/>
    </location>
</feature>
<evidence type="ECO:0000313" key="14">
    <source>
        <dbReference type="Proteomes" id="UP000198362"/>
    </source>
</evidence>
<feature type="transmembrane region" description="Helical" evidence="12">
    <location>
        <begin position="39"/>
        <end position="60"/>
    </location>
</feature>
<feature type="transmembrane region" description="Helical" evidence="12">
    <location>
        <begin position="66"/>
        <end position="86"/>
    </location>
</feature>
<proteinExistence type="predicted"/>
<dbReference type="OrthoDB" id="3468954at2"/>
<reference evidence="13 14" key="1">
    <citation type="submission" date="2017-06" db="EMBL/GenBank/DDBJ databases">
        <authorList>
            <person name="Kim H.J."/>
            <person name="Triplett B.A."/>
        </authorList>
    </citation>
    <scope>NUCLEOTIDE SEQUENCE [LARGE SCALE GENOMIC DNA]</scope>
    <source>
        <strain evidence="13 14">CGMCC 4.5593</strain>
    </source>
</reference>
<dbReference type="AlphaFoldDB" id="A0A239PCV3"/>
<dbReference type="EMBL" id="FZPH01000017">
    <property type="protein sequence ID" value="SNT64458.1"/>
    <property type="molecule type" value="Genomic_DNA"/>
</dbReference>
<evidence type="ECO:0000256" key="1">
    <source>
        <dbReference type="ARBA" id="ARBA00004651"/>
    </source>
</evidence>
<keyword evidence="8 12" id="KW-0472">Membrane</keyword>
<evidence type="ECO:0000256" key="7">
    <source>
        <dbReference type="ARBA" id="ARBA00022989"/>
    </source>
</evidence>
<feature type="region of interest" description="Disordered" evidence="11">
    <location>
        <begin position="1"/>
        <end position="24"/>
    </location>
</feature>
<feature type="transmembrane region" description="Helical" evidence="12">
    <location>
        <begin position="293"/>
        <end position="311"/>
    </location>
</feature>
<evidence type="ECO:0000256" key="4">
    <source>
        <dbReference type="ARBA" id="ARBA00022519"/>
    </source>
</evidence>
<evidence type="ECO:0000256" key="9">
    <source>
        <dbReference type="ARBA" id="ARBA00035611"/>
    </source>
</evidence>
<evidence type="ECO:0000313" key="13">
    <source>
        <dbReference type="EMBL" id="SNT64458.1"/>
    </source>
</evidence>
<evidence type="ECO:0000256" key="3">
    <source>
        <dbReference type="ARBA" id="ARBA00022475"/>
    </source>
</evidence>
<dbReference type="GO" id="GO:0005886">
    <property type="term" value="C:plasma membrane"/>
    <property type="evidence" value="ECO:0007669"/>
    <property type="project" value="UniProtKB-SubCell"/>
</dbReference>
<evidence type="ECO:0000256" key="6">
    <source>
        <dbReference type="ARBA" id="ARBA00022692"/>
    </source>
</evidence>
<feature type="transmembrane region" description="Helical" evidence="12">
    <location>
        <begin position="182"/>
        <end position="202"/>
    </location>
</feature>
<organism evidence="13 14">
    <name type="scientific">Asanoa hainanensis</name>
    <dbReference type="NCBI Taxonomy" id="560556"/>
    <lineage>
        <taxon>Bacteria</taxon>
        <taxon>Bacillati</taxon>
        <taxon>Actinomycetota</taxon>
        <taxon>Actinomycetes</taxon>
        <taxon>Micromonosporales</taxon>
        <taxon>Micromonosporaceae</taxon>
        <taxon>Asanoa</taxon>
    </lineage>
</organism>
<comment type="function">
    <text evidence="9">Part of the binding-protein-dependent transport system for D-xylose. Probably responsible for the translocation of the substrate across the membrane.</text>
</comment>
<dbReference type="PANTHER" id="PTHR32196:SF32">
    <property type="entry name" value="XYLOSE TRANSPORT SYSTEM PERMEASE PROTEIN XYLH"/>
    <property type="match status" value="1"/>
</dbReference>
<keyword evidence="7 12" id="KW-1133">Transmembrane helix</keyword>
<feature type="transmembrane region" description="Helical" evidence="12">
    <location>
        <begin position="376"/>
        <end position="395"/>
    </location>
</feature>
<feature type="transmembrane region" description="Helical" evidence="12">
    <location>
        <begin position="317"/>
        <end position="338"/>
    </location>
</feature>
<evidence type="ECO:0000256" key="11">
    <source>
        <dbReference type="SAM" id="MobiDB-lite"/>
    </source>
</evidence>
<sequence length="406" mass="41371">MTTTKAATNATAPETGPTGPRGIGRAIETAARGHRSIPVLVVLAIIWAVFYSQSSAYLSFQNITNLTLQIVTTAILALGVVFVLIVGEIDLSSAVLSGVCAAVAAGLTVNHGLPLVVGIAAGVATGMVVTFVEAQIIMFGVPSLIVTLGGMVILQGLILVVLPPEFTISVAGTPFAKIASTAIPAGASYGLAAAGTLAYAGYRFFQHRERASTGSLTSLATVLVPAVVVAVVLFGGVFTLTQQRGLPMPLLILAVMLLIAWYATTQTRYGIHLYAVGGDREAAQRAGIPVRRMVLYSFLILGACAAIAGMVDSSRQLGVSVTSGAGPLMLNAIAAAVVGGTSLFGGRGSIWSALLGALVIGSISNGVQLLGLSTEVQYFATGSVLIIAVAVDVVLTRGSLLPGRRA</sequence>
<name>A0A239PCV3_9ACTN</name>
<keyword evidence="3" id="KW-1003">Cell membrane</keyword>
<evidence type="ECO:0000256" key="5">
    <source>
        <dbReference type="ARBA" id="ARBA00022597"/>
    </source>
</evidence>
<keyword evidence="6 12" id="KW-0812">Transmembrane</keyword>
<keyword evidence="4" id="KW-0997">Cell inner membrane</keyword>
<evidence type="ECO:0000256" key="12">
    <source>
        <dbReference type="SAM" id="Phobius"/>
    </source>
</evidence>
<dbReference type="RefSeq" id="WP_089254417.1">
    <property type="nucleotide sequence ID" value="NZ_FZPH01000017.1"/>
</dbReference>
<feature type="compositionally biased region" description="Low complexity" evidence="11">
    <location>
        <begin position="1"/>
        <end position="15"/>
    </location>
</feature>
<feature type="transmembrane region" description="Helical" evidence="12">
    <location>
        <begin position="144"/>
        <end position="162"/>
    </location>
</feature>
<keyword evidence="5" id="KW-0762">Sugar transport</keyword>
<protein>
    <recommendedName>
        <fullName evidence="10">Xylose transport system permease protein XylH</fullName>
    </recommendedName>
</protein>
<feature type="transmembrane region" description="Helical" evidence="12">
    <location>
        <begin position="214"/>
        <end position="240"/>
    </location>
</feature>
<dbReference type="InterPro" id="IPR001851">
    <property type="entry name" value="ABC_transp_permease"/>
</dbReference>
<dbReference type="Proteomes" id="UP000198362">
    <property type="component" value="Unassembled WGS sequence"/>
</dbReference>
<feature type="transmembrane region" description="Helical" evidence="12">
    <location>
        <begin position="246"/>
        <end position="264"/>
    </location>
</feature>
<dbReference type="Pfam" id="PF02653">
    <property type="entry name" value="BPD_transp_2"/>
    <property type="match status" value="1"/>
</dbReference>
<feature type="transmembrane region" description="Helical" evidence="12">
    <location>
        <begin position="115"/>
        <end position="132"/>
    </location>
</feature>
<gene>
    <name evidence="13" type="ORF">SAMN05421812_11746</name>
</gene>
<keyword evidence="14" id="KW-1185">Reference proteome</keyword>
<evidence type="ECO:0000256" key="8">
    <source>
        <dbReference type="ARBA" id="ARBA00023136"/>
    </source>
</evidence>
<dbReference type="GO" id="GO:0022857">
    <property type="term" value="F:transmembrane transporter activity"/>
    <property type="evidence" value="ECO:0007669"/>
    <property type="project" value="InterPro"/>
</dbReference>
<evidence type="ECO:0000256" key="2">
    <source>
        <dbReference type="ARBA" id="ARBA00022448"/>
    </source>
</evidence>
<comment type="subcellular location">
    <subcellularLocation>
        <location evidence="1">Cell membrane</location>
        <topology evidence="1">Multi-pass membrane protein</topology>
    </subcellularLocation>
</comment>